<organism evidence="1 2">
    <name type="scientific">Bacillus capparidis</name>
    <dbReference type="NCBI Taxonomy" id="1840411"/>
    <lineage>
        <taxon>Bacteria</taxon>
        <taxon>Bacillati</taxon>
        <taxon>Bacillota</taxon>
        <taxon>Bacilli</taxon>
        <taxon>Bacillales</taxon>
        <taxon>Bacillaceae</taxon>
        <taxon>Bacillus</taxon>
    </lineage>
</organism>
<accession>A0ABS4CRP3</accession>
<gene>
    <name evidence="1" type="ORF">JOC74_000178</name>
</gene>
<comment type="caution">
    <text evidence="1">The sequence shown here is derived from an EMBL/GenBank/DDBJ whole genome shotgun (WGS) entry which is preliminary data.</text>
</comment>
<sequence length="36" mass="4359">MHRYQYLDPKIKTNGGKSIDYRVKHQKITIKKDEII</sequence>
<protein>
    <submittedName>
        <fullName evidence="1">Uncharacterized protein</fullName>
    </submittedName>
</protein>
<dbReference type="EMBL" id="JAFDST010000001">
    <property type="protein sequence ID" value="MBP1079690.1"/>
    <property type="molecule type" value="Genomic_DNA"/>
</dbReference>
<proteinExistence type="predicted"/>
<dbReference type="Proteomes" id="UP000674416">
    <property type="component" value="Unassembled WGS sequence"/>
</dbReference>
<evidence type="ECO:0000313" key="1">
    <source>
        <dbReference type="EMBL" id="MBP1079690.1"/>
    </source>
</evidence>
<reference evidence="1 2" key="1">
    <citation type="submission" date="2021-01" db="EMBL/GenBank/DDBJ databases">
        <title>Genomic Encyclopedia of Type Strains, Phase IV (KMG-IV): sequencing the most valuable type-strain genomes for metagenomic binning, comparative biology and taxonomic classification.</title>
        <authorList>
            <person name="Goeker M."/>
        </authorList>
    </citation>
    <scope>NUCLEOTIDE SEQUENCE [LARGE SCALE GENOMIC DNA]</scope>
    <source>
        <strain evidence="1 2">DSM 103394</strain>
    </source>
</reference>
<name>A0ABS4CRP3_9BACI</name>
<keyword evidence="2" id="KW-1185">Reference proteome</keyword>
<evidence type="ECO:0000313" key="2">
    <source>
        <dbReference type="Proteomes" id="UP000674416"/>
    </source>
</evidence>